<comment type="caution">
    <text evidence="3">The sequence shown here is derived from an EMBL/GenBank/DDBJ whole genome shotgun (WGS) entry which is preliminary data.</text>
</comment>
<feature type="transmembrane region" description="Helical" evidence="1">
    <location>
        <begin position="160"/>
        <end position="177"/>
    </location>
</feature>
<keyword evidence="3" id="KW-0645">Protease</keyword>
<protein>
    <submittedName>
        <fullName evidence="3">CAAX protease self-immunity</fullName>
    </submittedName>
</protein>
<dbReference type="Proteomes" id="UP000017052">
    <property type="component" value="Unassembled WGS sequence"/>
</dbReference>
<evidence type="ECO:0000313" key="4">
    <source>
        <dbReference type="Proteomes" id="UP000017052"/>
    </source>
</evidence>
<accession>U2QQM2</accession>
<feature type="transmembrane region" description="Helical" evidence="1">
    <location>
        <begin position="83"/>
        <end position="105"/>
    </location>
</feature>
<dbReference type="AlphaFoldDB" id="U2QQM2"/>
<evidence type="ECO:0000256" key="1">
    <source>
        <dbReference type="SAM" id="Phobius"/>
    </source>
</evidence>
<keyword evidence="1" id="KW-0472">Membrane</keyword>
<proteinExistence type="predicted"/>
<dbReference type="OrthoDB" id="2680086at2"/>
<feature type="transmembrane region" description="Helical" evidence="1">
    <location>
        <begin position="189"/>
        <end position="211"/>
    </location>
</feature>
<sequence>PAPRPLVGAPPARPLPNVGYTGLLTDASGPFRSRAALGLVLVALGYLVVTTLLMDAGAAVSWLARGRHGSFSDGYALVASYGVVEGVAVVDLALASVVLVVLAVARWLNGRAPGWTCSVEGRLRPGLLGCCLVIGFVVLNAVYLLGGADRSGGSGPPEHAWIWVLLVLLTSPLQAAGEEFLFRGYVQQAVGALTGRTWAAVGASALVFALMHGTQNAALFIDRLGFGLVAGAVVVATGGLEASIAVHAANNVSSFCYAVAAGTVSQTRLIDESTWSTTAPNLVAYALCGALAVLAARLLGRRRTTGPGPV</sequence>
<keyword evidence="4" id="KW-1185">Reference proteome</keyword>
<feature type="domain" description="CAAX prenyl protease 2/Lysostaphin resistance protein A-like" evidence="2">
    <location>
        <begin position="162"/>
        <end position="252"/>
    </location>
</feature>
<dbReference type="EMBL" id="ACVN02000135">
    <property type="protein sequence ID" value="ERK58489.1"/>
    <property type="molecule type" value="Genomic_DNA"/>
</dbReference>
<keyword evidence="1" id="KW-1133">Transmembrane helix</keyword>
<feature type="transmembrane region" description="Helical" evidence="1">
    <location>
        <begin position="217"/>
        <end position="240"/>
    </location>
</feature>
<name>U2QQM2_9ACTN</name>
<reference evidence="3" key="1">
    <citation type="submission" date="2013-08" db="EMBL/GenBank/DDBJ databases">
        <authorList>
            <person name="Durkin A.S."/>
            <person name="Haft D.R."/>
            <person name="McCorrison J."/>
            <person name="Torralba M."/>
            <person name="Gillis M."/>
            <person name="Haft D.H."/>
            <person name="Methe B."/>
            <person name="Sutton G."/>
            <person name="Nelson K.E."/>
        </authorList>
    </citation>
    <scope>NUCLEOTIDE SEQUENCE [LARGE SCALE GENOMIC DNA]</scope>
    <source>
        <strain evidence="3">F0233</strain>
    </source>
</reference>
<feature type="transmembrane region" description="Helical" evidence="1">
    <location>
        <begin position="126"/>
        <end position="148"/>
    </location>
</feature>
<keyword evidence="3" id="KW-0378">Hydrolase</keyword>
<feature type="transmembrane region" description="Helical" evidence="1">
    <location>
        <begin position="36"/>
        <end position="63"/>
    </location>
</feature>
<dbReference type="GO" id="GO:0006508">
    <property type="term" value="P:proteolysis"/>
    <property type="evidence" value="ECO:0007669"/>
    <property type="project" value="UniProtKB-KW"/>
</dbReference>
<dbReference type="Pfam" id="PF02517">
    <property type="entry name" value="Rce1-like"/>
    <property type="match status" value="1"/>
</dbReference>
<keyword evidence="1" id="KW-0812">Transmembrane</keyword>
<dbReference type="GO" id="GO:0080120">
    <property type="term" value="P:CAAX-box protein maturation"/>
    <property type="evidence" value="ECO:0007669"/>
    <property type="project" value="UniProtKB-ARBA"/>
</dbReference>
<evidence type="ECO:0000259" key="2">
    <source>
        <dbReference type="Pfam" id="PF02517"/>
    </source>
</evidence>
<feature type="non-terminal residue" evidence="3">
    <location>
        <position position="1"/>
    </location>
</feature>
<gene>
    <name evidence="3" type="ORF">HMPREF0682_0105</name>
</gene>
<dbReference type="RefSeq" id="WP_021797179.1">
    <property type="nucleotide sequence ID" value="NZ_ACVN02000135.1"/>
</dbReference>
<dbReference type="InterPro" id="IPR003675">
    <property type="entry name" value="Rce1/LyrA-like_dom"/>
</dbReference>
<organism evidence="3 4">
    <name type="scientific">Propionibacterium acidifaciens F0233</name>
    <dbReference type="NCBI Taxonomy" id="553198"/>
    <lineage>
        <taxon>Bacteria</taxon>
        <taxon>Bacillati</taxon>
        <taxon>Actinomycetota</taxon>
        <taxon>Actinomycetes</taxon>
        <taxon>Propionibacteriales</taxon>
        <taxon>Propionibacteriaceae</taxon>
        <taxon>Propionibacterium</taxon>
    </lineage>
</organism>
<evidence type="ECO:0000313" key="3">
    <source>
        <dbReference type="EMBL" id="ERK58489.1"/>
    </source>
</evidence>
<feature type="transmembrane region" description="Helical" evidence="1">
    <location>
        <begin position="282"/>
        <end position="300"/>
    </location>
</feature>
<dbReference type="GO" id="GO:0004175">
    <property type="term" value="F:endopeptidase activity"/>
    <property type="evidence" value="ECO:0007669"/>
    <property type="project" value="UniProtKB-ARBA"/>
</dbReference>